<keyword evidence="2" id="KW-1185">Reference proteome</keyword>
<gene>
    <name evidence="1" type="ORF">Pla22_33920</name>
</gene>
<dbReference type="RefSeq" id="WP_146515841.1">
    <property type="nucleotide sequence ID" value="NZ_SJPI01000002.1"/>
</dbReference>
<dbReference type="OrthoDB" id="216184at2"/>
<dbReference type="Proteomes" id="UP000316598">
    <property type="component" value="Unassembled WGS sequence"/>
</dbReference>
<proteinExistence type="predicted"/>
<sequence>MTRCGISGYLITAVERKTGYVLIRKVQSKHAGRVVEGKRFDNSQFFLATECLQPLSKICSNKPVSKRMDNQSRQLNH</sequence>
<dbReference type="EMBL" id="SJPI01000002">
    <property type="protein sequence ID" value="TWT50649.1"/>
    <property type="molecule type" value="Genomic_DNA"/>
</dbReference>
<reference evidence="1 2" key="1">
    <citation type="submission" date="2019-02" db="EMBL/GenBank/DDBJ databases">
        <title>Deep-cultivation of Planctomycetes and their phenomic and genomic characterization uncovers novel biology.</title>
        <authorList>
            <person name="Wiegand S."/>
            <person name="Jogler M."/>
            <person name="Boedeker C."/>
            <person name="Pinto D."/>
            <person name="Vollmers J."/>
            <person name="Rivas-Marin E."/>
            <person name="Kohn T."/>
            <person name="Peeters S.H."/>
            <person name="Heuer A."/>
            <person name="Rast P."/>
            <person name="Oberbeckmann S."/>
            <person name="Bunk B."/>
            <person name="Jeske O."/>
            <person name="Meyerdierks A."/>
            <person name="Storesund J.E."/>
            <person name="Kallscheuer N."/>
            <person name="Luecker S."/>
            <person name="Lage O.M."/>
            <person name="Pohl T."/>
            <person name="Merkel B.J."/>
            <person name="Hornburger P."/>
            <person name="Mueller R.-W."/>
            <person name="Bruemmer F."/>
            <person name="Labrenz M."/>
            <person name="Spormann A.M."/>
            <person name="Op Den Camp H."/>
            <person name="Overmann J."/>
            <person name="Amann R."/>
            <person name="Jetten M.S.M."/>
            <person name="Mascher T."/>
            <person name="Medema M.H."/>
            <person name="Devos D.P."/>
            <person name="Kaster A.-K."/>
            <person name="Ovreas L."/>
            <person name="Rohde M."/>
            <person name="Galperin M.Y."/>
            <person name="Jogler C."/>
        </authorList>
    </citation>
    <scope>NUCLEOTIDE SEQUENCE [LARGE SCALE GENOMIC DNA]</scope>
    <source>
        <strain evidence="1 2">Pla22</strain>
    </source>
</reference>
<protein>
    <submittedName>
        <fullName evidence="1">Uncharacterized protein</fullName>
    </submittedName>
</protein>
<dbReference type="AlphaFoldDB" id="A0A5C5WKN1"/>
<accession>A0A5C5WKN1</accession>
<evidence type="ECO:0000313" key="1">
    <source>
        <dbReference type="EMBL" id="TWT50649.1"/>
    </source>
</evidence>
<evidence type="ECO:0000313" key="2">
    <source>
        <dbReference type="Proteomes" id="UP000316598"/>
    </source>
</evidence>
<organism evidence="1 2">
    <name type="scientific">Rubripirellula amarantea</name>
    <dbReference type="NCBI Taxonomy" id="2527999"/>
    <lineage>
        <taxon>Bacteria</taxon>
        <taxon>Pseudomonadati</taxon>
        <taxon>Planctomycetota</taxon>
        <taxon>Planctomycetia</taxon>
        <taxon>Pirellulales</taxon>
        <taxon>Pirellulaceae</taxon>
        <taxon>Rubripirellula</taxon>
    </lineage>
</organism>
<name>A0A5C5WKN1_9BACT</name>
<comment type="caution">
    <text evidence="1">The sequence shown here is derived from an EMBL/GenBank/DDBJ whole genome shotgun (WGS) entry which is preliminary data.</text>
</comment>